<dbReference type="OrthoDB" id="1451427at2"/>
<evidence type="ECO:0000313" key="2">
    <source>
        <dbReference type="Proteomes" id="UP000320643"/>
    </source>
</evidence>
<organism evidence="1 2">
    <name type="scientific">Flavobacterium zepuense</name>
    <dbReference type="NCBI Taxonomy" id="2593302"/>
    <lineage>
        <taxon>Bacteria</taxon>
        <taxon>Pseudomonadati</taxon>
        <taxon>Bacteroidota</taxon>
        <taxon>Flavobacteriia</taxon>
        <taxon>Flavobacteriales</taxon>
        <taxon>Flavobacteriaceae</taxon>
        <taxon>Flavobacterium</taxon>
    </lineage>
</organism>
<gene>
    <name evidence="1" type="ORF">FMM05_05145</name>
</gene>
<name>A0A552V8H9_9FLAO</name>
<accession>A0A552V8H9</accession>
<keyword evidence="2" id="KW-1185">Reference proteome</keyword>
<dbReference type="EMBL" id="VJVZ01000002">
    <property type="protein sequence ID" value="TRW26765.1"/>
    <property type="molecule type" value="Genomic_DNA"/>
</dbReference>
<comment type="caution">
    <text evidence="1">The sequence shown here is derived from an EMBL/GenBank/DDBJ whole genome shotgun (WGS) entry which is preliminary data.</text>
</comment>
<sequence>MKLKIVAAFCFLSLIVFLIASTQIKMRKKGREDFKKFNTASIKEQLDVAYNGNREGSAFTIKNGEKYVFMPFRAYRLKFFDTSYNPSFDEVAKKGDSIIKRPCSDTLFLKKDTITYSFTFIKAE</sequence>
<evidence type="ECO:0000313" key="1">
    <source>
        <dbReference type="EMBL" id="TRW26765.1"/>
    </source>
</evidence>
<proteinExistence type="predicted"/>
<reference evidence="1 2" key="1">
    <citation type="submission" date="2019-07" db="EMBL/GenBank/DDBJ databases">
        <title>Flavobacterium sp. nov., isolated from glacier ice.</title>
        <authorList>
            <person name="Liu Q."/>
            <person name="Xin Y.-H."/>
        </authorList>
    </citation>
    <scope>NUCLEOTIDE SEQUENCE [LARGE SCALE GENOMIC DNA]</scope>
    <source>
        <strain evidence="1 2">ZT4R6</strain>
    </source>
</reference>
<protein>
    <submittedName>
        <fullName evidence="1">Uncharacterized protein</fullName>
    </submittedName>
</protein>
<dbReference type="RefSeq" id="WP_143372263.1">
    <property type="nucleotide sequence ID" value="NZ_VJVZ01000002.1"/>
</dbReference>
<dbReference type="AlphaFoldDB" id="A0A552V8H9"/>
<dbReference type="Proteomes" id="UP000320643">
    <property type="component" value="Unassembled WGS sequence"/>
</dbReference>